<sequence>MQCWHLHGIPTFSFLRLFVFEIFYIYTYTRARAHTHTHTTHVPFSTNHCFGLRGPQNHVFPEQNLARSQYFLLLFLRKSKKKKC</sequence>
<dbReference type="EMBL" id="GFTR01001028">
    <property type="protein sequence ID" value="JAW15398.1"/>
    <property type="molecule type" value="Transcribed_RNA"/>
</dbReference>
<keyword evidence="1" id="KW-1133">Transmembrane helix</keyword>
<accession>A0A224XZB9</accession>
<dbReference type="AlphaFoldDB" id="A0A224XZB9"/>
<evidence type="ECO:0000313" key="2">
    <source>
        <dbReference type="EMBL" id="JAW15398.1"/>
    </source>
</evidence>
<proteinExistence type="predicted"/>
<evidence type="ECO:0000256" key="1">
    <source>
        <dbReference type="SAM" id="Phobius"/>
    </source>
</evidence>
<keyword evidence="1" id="KW-0472">Membrane</keyword>
<name>A0A224XZB9_9HEMI</name>
<protein>
    <submittedName>
        <fullName evidence="2">Putative secreted protein</fullName>
    </submittedName>
</protein>
<keyword evidence="1" id="KW-0812">Transmembrane</keyword>
<feature type="transmembrane region" description="Helical" evidence="1">
    <location>
        <begin position="6"/>
        <end position="26"/>
    </location>
</feature>
<organism evidence="2">
    <name type="scientific">Panstrongylus lignarius</name>
    <dbReference type="NCBI Taxonomy" id="156445"/>
    <lineage>
        <taxon>Eukaryota</taxon>
        <taxon>Metazoa</taxon>
        <taxon>Ecdysozoa</taxon>
        <taxon>Arthropoda</taxon>
        <taxon>Hexapoda</taxon>
        <taxon>Insecta</taxon>
        <taxon>Pterygota</taxon>
        <taxon>Neoptera</taxon>
        <taxon>Paraneoptera</taxon>
        <taxon>Hemiptera</taxon>
        <taxon>Heteroptera</taxon>
        <taxon>Panheteroptera</taxon>
        <taxon>Cimicomorpha</taxon>
        <taxon>Reduviidae</taxon>
        <taxon>Triatominae</taxon>
        <taxon>Panstrongylus</taxon>
    </lineage>
</organism>
<reference evidence="2" key="1">
    <citation type="journal article" date="2018" name="PLoS Negl. Trop. Dis.">
        <title>An insight into the salivary gland and fat body transcriptome of Panstrongylus lignarius (Hemiptera: Heteroptera), the main vector of Chagas disease in Peru.</title>
        <authorList>
            <person name="Nevoa J.C."/>
            <person name="Mendes M.T."/>
            <person name="da Silva M.V."/>
            <person name="Soares S.C."/>
            <person name="Oliveira C.J.F."/>
            <person name="Ribeiro J.M.C."/>
        </authorList>
    </citation>
    <scope>NUCLEOTIDE SEQUENCE</scope>
</reference>